<dbReference type="AlphaFoldDB" id="A0A644WT73"/>
<dbReference type="InterPro" id="IPR027470">
    <property type="entry name" value="Cation_efflux_CTD"/>
</dbReference>
<dbReference type="InterPro" id="IPR058533">
    <property type="entry name" value="Cation_efflux_TM"/>
</dbReference>
<feature type="transmembrane region" description="Helical" evidence="6">
    <location>
        <begin position="55"/>
        <end position="72"/>
    </location>
</feature>
<feature type="domain" description="Cation efflux protein transmembrane" evidence="7">
    <location>
        <begin position="22"/>
        <end position="216"/>
    </location>
</feature>
<dbReference type="PANTHER" id="PTHR43840">
    <property type="entry name" value="MITOCHONDRIAL METAL TRANSPORTER 1-RELATED"/>
    <property type="match status" value="1"/>
</dbReference>
<protein>
    <submittedName>
        <fullName evidence="9">Ferrous-iron efflux pump FieF</fullName>
    </submittedName>
</protein>
<accession>A0A644WT73</accession>
<evidence type="ECO:0000256" key="3">
    <source>
        <dbReference type="ARBA" id="ARBA00022692"/>
    </source>
</evidence>
<keyword evidence="4 6" id="KW-1133">Transmembrane helix</keyword>
<evidence type="ECO:0000313" key="9">
    <source>
        <dbReference type="EMBL" id="MPM05354.1"/>
    </source>
</evidence>
<dbReference type="Pfam" id="PF16916">
    <property type="entry name" value="ZT_dimer"/>
    <property type="match status" value="1"/>
</dbReference>
<gene>
    <name evidence="9" type="primary">fieF_18</name>
    <name evidence="9" type="ORF">SDC9_51642</name>
</gene>
<feature type="transmembrane region" description="Helical" evidence="6">
    <location>
        <begin position="93"/>
        <end position="111"/>
    </location>
</feature>
<dbReference type="SUPFAM" id="SSF160240">
    <property type="entry name" value="Cation efflux protein cytoplasmic domain-like"/>
    <property type="match status" value="1"/>
</dbReference>
<name>A0A644WT73_9ZZZZ</name>
<reference evidence="9" key="1">
    <citation type="submission" date="2019-08" db="EMBL/GenBank/DDBJ databases">
        <authorList>
            <person name="Kucharzyk K."/>
            <person name="Murdoch R.W."/>
            <person name="Higgins S."/>
            <person name="Loffler F."/>
        </authorList>
    </citation>
    <scope>NUCLEOTIDE SEQUENCE</scope>
</reference>
<organism evidence="9">
    <name type="scientific">bioreactor metagenome</name>
    <dbReference type="NCBI Taxonomy" id="1076179"/>
    <lineage>
        <taxon>unclassified sequences</taxon>
        <taxon>metagenomes</taxon>
        <taxon>ecological metagenomes</taxon>
    </lineage>
</organism>
<feature type="transmembrane region" description="Helical" evidence="6">
    <location>
        <begin position="21"/>
        <end position="43"/>
    </location>
</feature>
<dbReference type="PANTHER" id="PTHR43840:SF15">
    <property type="entry name" value="MITOCHONDRIAL METAL TRANSPORTER 1-RELATED"/>
    <property type="match status" value="1"/>
</dbReference>
<feature type="transmembrane region" description="Helical" evidence="6">
    <location>
        <begin position="123"/>
        <end position="145"/>
    </location>
</feature>
<dbReference type="Gene3D" id="1.20.1510.10">
    <property type="entry name" value="Cation efflux protein transmembrane domain"/>
    <property type="match status" value="1"/>
</dbReference>
<comment type="subcellular location">
    <subcellularLocation>
        <location evidence="1">Membrane</location>
        <topology evidence="1">Multi-pass membrane protein</topology>
    </subcellularLocation>
</comment>
<evidence type="ECO:0000256" key="2">
    <source>
        <dbReference type="ARBA" id="ARBA00022448"/>
    </source>
</evidence>
<sequence>MFSINFDRNYVRKMKNSLQKYIWLSIAAAIATISLKSLAWLLTSSVGLLSDALESIVNLAAAIIALVALKIAQRPADDKHAFGHSKAEYFSSAIEGGLIILAAASIIMSAIPRLLNPVELENMSVGLLISLGASLINLAVAIVLIRNGKKHRSIVLEADGKHLMTDVWTSAGVILGILLVALTGWLILDPIIAIAVALNIVISGFLLIRRSAHGLMDVSISDADYIRVDKKLGEFRKKGIEFHSLLTRQAGQRVFISVHVLVPGAWSVQQGHDLAEEIEKDLIGLFDQPASVITHLEPLEDPCSLDDIELDRK</sequence>
<evidence type="ECO:0000256" key="5">
    <source>
        <dbReference type="ARBA" id="ARBA00023136"/>
    </source>
</evidence>
<dbReference type="Pfam" id="PF01545">
    <property type="entry name" value="Cation_efflux"/>
    <property type="match status" value="1"/>
</dbReference>
<comment type="caution">
    <text evidence="9">The sequence shown here is derived from an EMBL/GenBank/DDBJ whole genome shotgun (WGS) entry which is preliminary data.</text>
</comment>
<proteinExistence type="predicted"/>
<keyword evidence="5 6" id="KW-0472">Membrane</keyword>
<feature type="transmembrane region" description="Helical" evidence="6">
    <location>
        <begin position="166"/>
        <end position="185"/>
    </location>
</feature>
<evidence type="ECO:0000256" key="4">
    <source>
        <dbReference type="ARBA" id="ARBA00022989"/>
    </source>
</evidence>
<evidence type="ECO:0000259" key="7">
    <source>
        <dbReference type="Pfam" id="PF01545"/>
    </source>
</evidence>
<evidence type="ECO:0000256" key="6">
    <source>
        <dbReference type="SAM" id="Phobius"/>
    </source>
</evidence>
<dbReference type="InterPro" id="IPR027469">
    <property type="entry name" value="Cation_efflux_TMD_sf"/>
</dbReference>
<dbReference type="GO" id="GO:0015086">
    <property type="term" value="F:cadmium ion transmembrane transporter activity"/>
    <property type="evidence" value="ECO:0007669"/>
    <property type="project" value="TreeGrafter"/>
</dbReference>
<feature type="domain" description="Cation efflux protein cytoplasmic" evidence="8">
    <location>
        <begin position="221"/>
        <end position="298"/>
    </location>
</feature>
<dbReference type="InterPro" id="IPR002524">
    <property type="entry name" value="Cation_efflux"/>
</dbReference>
<dbReference type="EMBL" id="VSSQ01001124">
    <property type="protein sequence ID" value="MPM05354.1"/>
    <property type="molecule type" value="Genomic_DNA"/>
</dbReference>
<dbReference type="InterPro" id="IPR050291">
    <property type="entry name" value="CDF_Transporter"/>
</dbReference>
<feature type="transmembrane region" description="Helical" evidence="6">
    <location>
        <begin position="191"/>
        <end position="208"/>
    </location>
</feature>
<dbReference type="SUPFAM" id="SSF161111">
    <property type="entry name" value="Cation efflux protein transmembrane domain-like"/>
    <property type="match status" value="1"/>
</dbReference>
<dbReference type="InterPro" id="IPR036837">
    <property type="entry name" value="Cation_efflux_CTD_sf"/>
</dbReference>
<keyword evidence="3 6" id="KW-0812">Transmembrane</keyword>
<dbReference type="GO" id="GO:0015341">
    <property type="term" value="F:zinc efflux antiporter activity"/>
    <property type="evidence" value="ECO:0007669"/>
    <property type="project" value="TreeGrafter"/>
</dbReference>
<evidence type="ECO:0000259" key="8">
    <source>
        <dbReference type="Pfam" id="PF16916"/>
    </source>
</evidence>
<evidence type="ECO:0000256" key="1">
    <source>
        <dbReference type="ARBA" id="ARBA00004141"/>
    </source>
</evidence>
<dbReference type="GO" id="GO:0005886">
    <property type="term" value="C:plasma membrane"/>
    <property type="evidence" value="ECO:0007669"/>
    <property type="project" value="TreeGrafter"/>
</dbReference>
<dbReference type="GO" id="GO:0006882">
    <property type="term" value="P:intracellular zinc ion homeostasis"/>
    <property type="evidence" value="ECO:0007669"/>
    <property type="project" value="TreeGrafter"/>
</dbReference>
<dbReference type="Gene3D" id="3.30.70.1350">
    <property type="entry name" value="Cation efflux protein, cytoplasmic domain"/>
    <property type="match status" value="1"/>
</dbReference>
<keyword evidence="2" id="KW-0813">Transport</keyword>
<dbReference type="GO" id="GO:0015093">
    <property type="term" value="F:ferrous iron transmembrane transporter activity"/>
    <property type="evidence" value="ECO:0007669"/>
    <property type="project" value="TreeGrafter"/>
</dbReference>
<dbReference type="NCBIfam" id="TIGR01297">
    <property type="entry name" value="CDF"/>
    <property type="match status" value="1"/>
</dbReference>